<dbReference type="KEGG" id="sesp:BN6_20280"/>
<dbReference type="EMBL" id="HE804045">
    <property type="protein sequence ID" value="CCH29350.1"/>
    <property type="molecule type" value="Genomic_DNA"/>
</dbReference>
<accession>K0JQ07</accession>
<dbReference type="Proteomes" id="UP000006281">
    <property type="component" value="Chromosome"/>
</dbReference>
<name>K0JQ07_SACES</name>
<gene>
    <name evidence="1" type="ordered locus">BN6_20280</name>
</gene>
<proteinExistence type="predicted"/>
<reference evidence="1 2" key="1">
    <citation type="journal article" date="2012" name="BMC Genomics">
        <title>Complete genome sequence of Saccharothrix espanaensis DSM 44229T and comparison to the other completely sequenced Pseudonocardiaceae.</title>
        <authorList>
            <person name="Strobel T."/>
            <person name="Al-Dilaimi A."/>
            <person name="Blom J."/>
            <person name="Gessner A."/>
            <person name="Kalinowski J."/>
            <person name="Luzhetska M."/>
            <person name="Puhler A."/>
            <person name="Szczepanowski R."/>
            <person name="Bechthold A."/>
            <person name="Ruckert C."/>
        </authorList>
    </citation>
    <scope>NUCLEOTIDE SEQUENCE [LARGE SCALE GENOMIC DNA]</scope>
    <source>
        <strain evidence="2">ATCC 51144 / DSM 44229 / JCM 9112 / NBRC 15066 / NRRL 15764</strain>
    </source>
</reference>
<evidence type="ECO:0000313" key="1">
    <source>
        <dbReference type="EMBL" id="CCH29350.1"/>
    </source>
</evidence>
<evidence type="ECO:0000313" key="2">
    <source>
        <dbReference type="Proteomes" id="UP000006281"/>
    </source>
</evidence>
<protein>
    <submittedName>
        <fullName evidence="1">Uncharacterized protein</fullName>
    </submittedName>
</protein>
<keyword evidence="2" id="KW-1185">Reference proteome</keyword>
<sequence length="84" mass="9057">MWSPSFGPPSDGELADDLNRLLDRLEPGSAGLWSLIERAATPTGSAWQGLTRPSTRHLPRPHADLTARTAGNLLIDVMGDHLDS</sequence>
<organism evidence="1 2">
    <name type="scientific">Saccharothrix espanaensis (strain ATCC 51144 / DSM 44229 / JCM 9112 / NBRC 15066 / NRRL 15764)</name>
    <dbReference type="NCBI Taxonomy" id="1179773"/>
    <lineage>
        <taxon>Bacteria</taxon>
        <taxon>Bacillati</taxon>
        <taxon>Actinomycetota</taxon>
        <taxon>Actinomycetes</taxon>
        <taxon>Pseudonocardiales</taxon>
        <taxon>Pseudonocardiaceae</taxon>
        <taxon>Saccharothrix</taxon>
    </lineage>
</organism>
<dbReference type="HOGENOM" id="CLU_2525539_0_0_11"/>
<dbReference type="AlphaFoldDB" id="K0JQ07"/>